<dbReference type="EMBL" id="VSSQ01093540">
    <property type="protein sequence ID" value="MPN38360.1"/>
    <property type="molecule type" value="Genomic_DNA"/>
</dbReference>
<evidence type="ECO:0000256" key="1">
    <source>
        <dbReference type="SAM" id="MobiDB-lite"/>
    </source>
</evidence>
<organism evidence="2">
    <name type="scientific">bioreactor metagenome</name>
    <dbReference type="NCBI Taxonomy" id="1076179"/>
    <lineage>
        <taxon>unclassified sequences</taxon>
        <taxon>metagenomes</taxon>
        <taxon>ecological metagenomes</taxon>
    </lineage>
</organism>
<proteinExistence type="predicted"/>
<evidence type="ECO:0000313" key="2">
    <source>
        <dbReference type="EMBL" id="MPN38360.1"/>
    </source>
</evidence>
<reference evidence="2" key="1">
    <citation type="submission" date="2019-08" db="EMBL/GenBank/DDBJ databases">
        <authorList>
            <person name="Kucharzyk K."/>
            <person name="Murdoch R.W."/>
            <person name="Higgins S."/>
            <person name="Loffler F."/>
        </authorList>
    </citation>
    <scope>NUCLEOTIDE SEQUENCE</scope>
</reference>
<feature type="region of interest" description="Disordered" evidence="1">
    <location>
        <begin position="74"/>
        <end position="98"/>
    </location>
</feature>
<protein>
    <submittedName>
        <fullName evidence="2">Uncharacterized protein</fullName>
    </submittedName>
</protein>
<dbReference type="AlphaFoldDB" id="A0A645HHZ8"/>
<sequence>MKELAHLHLAIGVPALRPTAWQAVNYRYSNFWKTVRVMLHQEAGEQVALAFVEPAAVSMFKCRTILFDRLRGSQREVQPGNNSEKDPCSQRQKPPAGDRLRRNRFAHCTCALKKNFDAGTPAGSCGSISTGRTSGAEYDSTGTEAALPDSLKVIGVHVWRLVEAKSE</sequence>
<gene>
    <name evidence="2" type="ORF">SDC9_185884</name>
</gene>
<name>A0A645HHZ8_9ZZZZ</name>
<accession>A0A645HHZ8</accession>
<comment type="caution">
    <text evidence="2">The sequence shown here is derived from an EMBL/GenBank/DDBJ whole genome shotgun (WGS) entry which is preliminary data.</text>
</comment>